<accession>A0A8J6N8Z8</accession>
<dbReference type="EMBL" id="JACNLL010000076">
    <property type="protein sequence ID" value="MBC8200110.1"/>
    <property type="molecule type" value="Genomic_DNA"/>
</dbReference>
<evidence type="ECO:0008006" key="3">
    <source>
        <dbReference type="Google" id="ProtNLM"/>
    </source>
</evidence>
<comment type="caution">
    <text evidence="1">The sequence shown here is derived from an EMBL/GenBank/DDBJ whole genome shotgun (WGS) entry which is preliminary data.</text>
</comment>
<reference evidence="1 2" key="1">
    <citation type="submission" date="2020-08" db="EMBL/GenBank/DDBJ databases">
        <title>Bridging the membrane lipid divide: bacteria of the FCB group superphylum have the potential to synthesize archaeal ether lipids.</title>
        <authorList>
            <person name="Villanueva L."/>
            <person name="Von Meijenfeldt F.A.B."/>
            <person name="Westbye A.B."/>
            <person name="Yadav S."/>
            <person name="Hopmans E.C."/>
            <person name="Dutilh B.E."/>
            <person name="Sinninghe Damste J.S."/>
        </authorList>
    </citation>
    <scope>NUCLEOTIDE SEQUENCE [LARGE SCALE GENOMIC DNA]</scope>
    <source>
        <strain evidence="1">NIOZ-UU82</strain>
    </source>
</reference>
<evidence type="ECO:0000313" key="2">
    <source>
        <dbReference type="Proteomes" id="UP000603545"/>
    </source>
</evidence>
<name>A0A8J6N8Z8_9BACT</name>
<organism evidence="1 2">
    <name type="scientific">Candidatus Desulfaltia bathyphila</name>
    <dbReference type="NCBI Taxonomy" id="2841697"/>
    <lineage>
        <taxon>Bacteria</taxon>
        <taxon>Pseudomonadati</taxon>
        <taxon>Thermodesulfobacteriota</taxon>
        <taxon>Desulfobacteria</taxon>
        <taxon>Desulfobacterales</taxon>
        <taxon>Desulfobacterales incertae sedis</taxon>
        <taxon>Candidatus Desulfaltia</taxon>
    </lineage>
</organism>
<sequence length="195" mass="22828">MKTKTLNYLSNKLFFSVDDVAQAAGIKNESAQVLCSRYVKNGFFLRLKKNFYVSVGGWPRYNREDFLKIANYLQVPSYVSCVTALSFYGITTQVQRDWYDNISVKRSIRFEAEGVAFNYYKLKKEYYYGFVRHEDLFIATKEKAFVDTAHLCAFGKYSMDWHACDLKTLDKKLIADIMVVFPEKTQKAIRRLCRI</sequence>
<evidence type="ECO:0000313" key="1">
    <source>
        <dbReference type="EMBL" id="MBC8200110.1"/>
    </source>
</evidence>
<protein>
    <recommendedName>
        <fullName evidence="3">AbiEi antitoxin C-terminal domain-containing protein</fullName>
    </recommendedName>
</protein>
<proteinExistence type="predicted"/>
<gene>
    <name evidence="1" type="ORF">H8E80_08745</name>
</gene>
<dbReference type="AlphaFoldDB" id="A0A8J6N8Z8"/>
<dbReference type="Proteomes" id="UP000603545">
    <property type="component" value="Unassembled WGS sequence"/>
</dbReference>